<dbReference type="Gene3D" id="2.40.128.130">
    <property type="entry name" value="Autotransporter beta-domain"/>
    <property type="match status" value="1"/>
</dbReference>
<dbReference type="RefSeq" id="WP_127766705.1">
    <property type="nucleotide sequence ID" value="NZ_SADE01000003.1"/>
</dbReference>
<name>A0A3S2W7I6_9PROT</name>
<accession>A0A3S2W7I6</accession>
<dbReference type="NCBIfam" id="TIGR01414">
    <property type="entry name" value="autotrans_barl"/>
    <property type="match status" value="1"/>
</dbReference>
<evidence type="ECO:0000313" key="3">
    <source>
        <dbReference type="EMBL" id="RVU34666.1"/>
    </source>
</evidence>
<dbReference type="Pfam" id="PF03797">
    <property type="entry name" value="Autotransporter"/>
    <property type="match status" value="1"/>
</dbReference>
<keyword evidence="4" id="KW-1185">Reference proteome</keyword>
<evidence type="ECO:0000256" key="1">
    <source>
        <dbReference type="SAM" id="MobiDB-lite"/>
    </source>
</evidence>
<dbReference type="InterPro" id="IPR005546">
    <property type="entry name" value="Autotransporte_beta"/>
</dbReference>
<dbReference type="OrthoDB" id="5720638at2"/>
<sequence>MGVFGRRAAHVAYAGVVLFVFVLALCGGPNPAKAQQINCVGLPATTDATNNIALVFDPATSSCTVSVLGSGQTTAATSSNANVITFSTDADELIGMVGNGTSASTTALETCDIPGTSASVTDCRAFTGGGGFPFDGTVTLGNRNPDTGALNQVRFTVSANGTDSATLTAAFASLTEIDAVEPDAKPSSAAPVLVATVAKTQTKFSTQNIQRHVDLLTGGGVAGSIDPGAPTGGGDGVPEGPQTGGAIEPSSELTSNFNVSGPVNAASLVNLVGGLSEDNWEAETKRDGFEADSSRDAARFLLPKLSFDTARGDTITGFLGAGKRLNQTDSQTDRPEPGPPERLERADTNTNMWLYGGYSNVKNDRNLPGDDQRFDGDILNVTGGIDHWLKPKLLAGVSFSYSSVKLDTDFNDGRYDEDGYTVAPYILYTPLDWLSVNASVGYTLSRIEQSQNRSTTIAESTPDASTYYANIAAKGTYRSGDLVVAGSLGYVRSHRRVDSFTDTLGNFTDSMTSNTSMVRSGAEAGYFIRLDEDNVIKPYVTAEGTFEFQDLTNDDPVAAEVGGGATWKAQNLDLTAMLEMTTVIGRDDFEQWNIRGLLVKGFESEALLGAVTPRFSFGLSGENAQSGIGVGYLNDTGRLSVNLDLDALHALDRSDSLTTADPTEARVRATASYRF</sequence>
<dbReference type="EMBL" id="SADE01000003">
    <property type="protein sequence ID" value="RVU34666.1"/>
    <property type="molecule type" value="Genomic_DNA"/>
</dbReference>
<dbReference type="Proteomes" id="UP000287447">
    <property type="component" value="Unassembled WGS sequence"/>
</dbReference>
<feature type="region of interest" description="Disordered" evidence="1">
    <location>
        <begin position="319"/>
        <end position="346"/>
    </location>
</feature>
<proteinExistence type="predicted"/>
<dbReference type="GO" id="GO:0019867">
    <property type="term" value="C:outer membrane"/>
    <property type="evidence" value="ECO:0007669"/>
    <property type="project" value="InterPro"/>
</dbReference>
<reference evidence="4" key="1">
    <citation type="submission" date="2019-01" db="EMBL/GenBank/DDBJ databases">
        <title>Gri0909 isolated from a small marine red alga.</title>
        <authorList>
            <person name="Kim J."/>
            <person name="Jeong S.E."/>
            <person name="Jeon C.O."/>
        </authorList>
    </citation>
    <scope>NUCLEOTIDE SEQUENCE [LARGE SCALE GENOMIC DNA]</scope>
    <source>
        <strain evidence="4">Gri0909</strain>
    </source>
</reference>
<organism evidence="3 4">
    <name type="scientific">Hwanghaeella grinnelliae</name>
    <dbReference type="NCBI Taxonomy" id="2500179"/>
    <lineage>
        <taxon>Bacteria</taxon>
        <taxon>Pseudomonadati</taxon>
        <taxon>Pseudomonadota</taxon>
        <taxon>Alphaproteobacteria</taxon>
        <taxon>Rhodospirillales</taxon>
        <taxon>Rhodospirillaceae</taxon>
        <taxon>Hwanghaeella</taxon>
    </lineage>
</organism>
<evidence type="ECO:0000313" key="4">
    <source>
        <dbReference type="Proteomes" id="UP000287447"/>
    </source>
</evidence>
<dbReference type="InterPro" id="IPR036709">
    <property type="entry name" value="Autotransporte_beta_dom_sf"/>
</dbReference>
<dbReference type="AlphaFoldDB" id="A0A3S2W7I6"/>
<comment type="caution">
    <text evidence="3">The sequence shown here is derived from an EMBL/GenBank/DDBJ whole genome shotgun (WGS) entry which is preliminary data.</text>
</comment>
<dbReference type="SUPFAM" id="SSF103515">
    <property type="entry name" value="Autotransporter"/>
    <property type="match status" value="1"/>
</dbReference>
<protein>
    <submittedName>
        <fullName evidence="3">Autotransporter outer membrane beta-barrel domain-containing protein</fullName>
    </submittedName>
</protein>
<evidence type="ECO:0000259" key="2">
    <source>
        <dbReference type="PROSITE" id="PS51208"/>
    </source>
</evidence>
<feature type="region of interest" description="Disordered" evidence="1">
    <location>
        <begin position="223"/>
        <end position="258"/>
    </location>
</feature>
<feature type="compositionally biased region" description="Basic and acidic residues" evidence="1">
    <location>
        <begin position="331"/>
        <end position="346"/>
    </location>
</feature>
<gene>
    <name evidence="3" type="ORF">EOI86_17570</name>
</gene>
<dbReference type="InterPro" id="IPR006315">
    <property type="entry name" value="OM_autotransptr_brl_dom"/>
</dbReference>
<feature type="domain" description="Autotransporter" evidence="2">
    <location>
        <begin position="345"/>
        <end position="602"/>
    </location>
</feature>
<dbReference type="SMART" id="SM00869">
    <property type="entry name" value="Autotransporter"/>
    <property type="match status" value="1"/>
</dbReference>
<dbReference type="PROSITE" id="PS51208">
    <property type="entry name" value="AUTOTRANSPORTER"/>
    <property type="match status" value="1"/>
</dbReference>